<dbReference type="AlphaFoldDB" id="A0A1J5TRQ1"/>
<reference evidence="3" key="1">
    <citation type="submission" date="2016-10" db="EMBL/GenBank/DDBJ databases">
        <title>Sequence of Gallionella enrichment culture.</title>
        <authorList>
            <person name="Poehlein A."/>
            <person name="Muehling M."/>
            <person name="Daniel R."/>
        </authorList>
    </citation>
    <scope>NUCLEOTIDE SEQUENCE</scope>
</reference>
<feature type="transmembrane region" description="Helical" evidence="1">
    <location>
        <begin position="197"/>
        <end position="217"/>
    </location>
</feature>
<protein>
    <submittedName>
        <fullName evidence="3">PAS fold protein</fullName>
    </submittedName>
</protein>
<dbReference type="CDD" id="cd00130">
    <property type="entry name" value="PAS"/>
    <property type="match status" value="1"/>
</dbReference>
<dbReference type="InterPro" id="IPR021796">
    <property type="entry name" value="Tll0287-like_dom"/>
</dbReference>
<proteinExistence type="predicted"/>
<dbReference type="NCBIfam" id="TIGR00229">
    <property type="entry name" value="sensory_box"/>
    <property type="match status" value="1"/>
</dbReference>
<dbReference type="SMART" id="SM00091">
    <property type="entry name" value="PAS"/>
    <property type="match status" value="1"/>
</dbReference>
<dbReference type="EMBL" id="MLJW01000002">
    <property type="protein sequence ID" value="OIR18928.1"/>
    <property type="molecule type" value="Genomic_DNA"/>
</dbReference>
<dbReference type="InterPro" id="IPR000014">
    <property type="entry name" value="PAS"/>
</dbReference>
<sequence>MDRYSRTKIIDRWTRLAAIAWVATFALSFAWQWNDARHDALGFAVAEARAVFNRDLVVHRWASRHGGVLVAARPGAPGLTEVVNPSEFIRETHAMSLDKDGTTARIVSLTPRISQNRPDPWEAAALRRFSSSNDEYETYGVARENGHAVLRYIQPMTVGPSCIQCHSDEHLRVGGRHGALSVTLPMTTFDRAKRKRVATAALFHALFGGVGLAGIIWTSRRFRRHARIQEESERRFRLFYENAPIAYQALDAVGRILEVNGAWLKMFGYVRSEVIGCPLSSLVDPVQLDALADWLKTCRGSGTMGYVELNLRTKVGVTIGVSLQSCAWQGFGESAGEIHSVVRRRQAGDPGPGHDGPASQGA</sequence>
<keyword evidence="1" id="KW-0472">Membrane</keyword>
<evidence type="ECO:0000259" key="2">
    <source>
        <dbReference type="PROSITE" id="PS50112"/>
    </source>
</evidence>
<dbReference type="SUPFAM" id="SSF55785">
    <property type="entry name" value="PYP-like sensor domain (PAS domain)"/>
    <property type="match status" value="1"/>
</dbReference>
<evidence type="ECO:0000256" key="1">
    <source>
        <dbReference type="SAM" id="Phobius"/>
    </source>
</evidence>
<comment type="caution">
    <text evidence="3">The sequence shown here is derived from an EMBL/GenBank/DDBJ whole genome shotgun (WGS) entry which is preliminary data.</text>
</comment>
<dbReference type="GO" id="GO:0006355">
    <property type="term" value="P:regulation of DNA-templated transcription"/>
    <property type="evidence" value="ECO:0007669"/>
    <property type="project" value="InterPro"/>
</dbReference>
<name>A0A1J5TRQ1_9ZZZZ</name>
<dbReference type="PROSITE" id="PS50112">
    <property type="entry name" value="PAS"/>
    <property type="match status" value="1"/>
</dbReference>
<gene>
    <name evidence="3" type="ORF">GALL_12710</name>
</gene>
<keyword evidence="1" id="KW-1133">Transmembrane helix</keyword>
<dbReference type="Pfam" id="PF11845">
    <property type="entry name" value="Tll0287-like"/>
    <property type="match status" value="1"/>
</dbReference>
<dbReference type="Gene3D" id="3.30.450.290">
    <property type="match status" value="1"/>
</dbReference>
<dbReference type="Pfam" id="PF00989">
    <property type="entry name" value="PAS"/>
    <property type="match status" value="1"/>
</dbReference>
<dbReference type="InterPro" id="IPR035965">
    <property type="entry name" value="PAS-like_dom_sf"/>
</dbReference>
<organism evidence="3">
    <name type="scientific">mine drainage metagenome</name>
    <dbReference type="NCBI Taxonomy" id="410659"/>
    <lineage>
        <taxon>unclassified sequences</taxon>
        <taxon>metagenomes</taxon>
        <taxon>ecological metagenomes</taxon>
    </lineage>
</organism>
<keyword evidence="1" id="KW-0812">Transmembrane</keyword>
<feature type="domain" description="PAS" evidence="2">
    <location>
        <begin position="232"/>
        <end position="285"/>
    </location>
</feature>
<dbReference type="Gene3D" id="3.30.450.20">
    <property type="entry name" value="PAS domain"/>
    <property type="match status" value="1"/>
</dbReference>
<dbReference type="InterPro" id="IPR013767">
    <property type="entry name" value="PAS_fold"/>
</dbReference>
<accession>A0A1J5TRQ1</accession>
<evidence type="ECO:0000313" key="3">
    <source>
        <dbReference type="EMBL" id="OIR18928.1"/>
    </source>
</evidence>